<sequence length="113" mass="12474">MAERQTEFSYHNIELYKSESLGSGSYGGVCKAKCDGLLCAAKIMHPTLFDLRDPGTTTYLLLSETLTILNYLRCTERGDSPLVSPLCIQRAECTSADCQFQKGISPETTRSLL</sequence>
<accession>A0AA35SU17</accession>
<dbReference type="Proteomes" id="UP001174909">
    <property type="component" value="Unassembled WGS sequence"/>
</dbReference>
<name>A0AA35SU17_GEOBA</name>
<evidence type="ECO:0000313" key="2">
    <source>
        <dbReference type="Proteomes" id="UP001174909"/>
    </source>
</evidence>
<keyword evidence="2" id="KW-1185">Reference proteome</keyword>
<reference evidence="1" key="1">
    <citation type="submission" date="2023-03" db="EMBL/GenBank/DDBJ databases">
        <authorList>
            <person name="Steffen K."/>
            <person name="Cardenas P."/>
        </authorList>
    </citation>
    <scope>NUCLEOTIDE SEQUENCE</scope>
</reference>
<evidence type="ECO:0000313" key="1">
    <source>
        <dbReference type="EMBL" id="CAI8035302.1"/>
    </source>
</evidence>
<proteinExistence type="predicted"/>
<organism evidence="1 2">
    <name type="scientific">Geodia barretti</name>
    <name type="common">Barrett's horny sponge</name>
    <dbReference type="NCBI Taxonomy" id="519541"/>
    <lineage>
        <taxon>Eukaryota</taxon>
        <taxon>Metazoa</taxon>
        <taxon>Porifera</taxon>
        <taxon>Demospongiae</taxon>
        <taxon>Heteroscleromorpha</taxon>
        <taxon>Tetractinellida</taxon>
        <taxon>Astrophorina</taxon>
        <taxon>Geodiidae</taxon>
        <taxon>Geodia</taxon>
    </lineage>
</organism>
<dbReference type="InterPro" id="IPR011009">
    <property type="entry name" value="Kinase-like_dom_sf"/>
</dbReference>
<dbReference type="SUPFAM" id="SSF56112">
    <property type="entry name" value="Protein kinase-like (PK-like)"/>
    <property type="match status" value="1"/>
</dbReference>
<dbReference type="EMBL" id="CASHTH010002792">
    <property type="protein sequence ID" value="CAI8035302.1"/>
    <property type="molecule type" value="Genomic_DNA"/>
</dbReference>
<protein>
    <submittedName>
        <fullName evidence="1">Uncharacterized protein</fullName>
    </submittedName>
</protein>
<comment type="caution">
    <text evidence="1">The sequence shown here is derived from an EMBL/GenBank/DDBJ whole genome shotgun (WGS) entry which is preliminary data.</text>
</comment>
<gene>
    <name evidence="1" type="ORF">GBAR_LOCUS19829</name>
</gene>
<dbReference type="AlphaFoldDB" id="A0AA35SU17"/>